<feature type="coiled-coil region" evidence="1">
    <location>
        <begin position="400"/>
        <end position="428"/>
    </location>
</feature>
<protein>
    <recommendedName>
        <fullName evidence="5">DUF5745 domain-containing protein</fullName>
    </recommendedName>
</protein>
<name>A0A0L0D688_THETB</name>
<dbReference type="GO" id="GO:0005813">
    <property type="term" value="C:centrosome"/>
    <property type="evidence" value="ECO:0007669"/>
    <property type="project" value="InterPro"/>
</dbReference>
<dbReference type="AlphaFoldDB" id="A0A0L0D688"/>
<proteinExistence type="predicted"/>
<dbReference type="EMBL" id="GL349444">
    <property type="protein sequence ID" value="KNC46833.1"/>
    <property type="molecule type" value="Genomic_DNA"/>
</dbReference>
<dbReference type="GO" id="GO:0000922">
    <property type="term" value="C:spindle pole"/>
    <property type="evidence" value="ECO:0007669"/>
    <property type="project" value="InterPro"/>
</dbReference>
<dbReference type="GeneID" id="25562878"/>
<evidence type="ECO:0000256" key="2">
    <source>
        <dbReference type="SAM" id="MobiDB-lite"/>
    </source>
</evidence>
<evidence type="ECO:0000256" key="1">
    <source>
        <dbReference type="SAM" id="Coils"/>
    </source>
</evidence>
<dbReference type="InterPro" id="IPR026619">
    <property type="entry name" value="CEP95"/>
</dbReference>
<organism evidence="3 4">
    <name type="scientific">Thecamonas trahens ATCC 50062</name>
    <dbReference type="NCBI Taxonomy" id="461836"/>
    <lineage>
        <taxon>Eukaryota</taxon>
        <taxon>Apusozoa</taxon>
        <taxon>Apusomonadida</taxon>
        <taxon>Apusomonadidae</taxon>
        <taxon>Thecamonas</taxon>
    </lineage>
</organism>
<feature type="region of interest" description="Disordered" evidence="2">
    <location>
        <begin position="215"/>
        <end position="243"/>
    </location>
</feature>
<evidence type="ECO:0000313" key="3">
    <source>
        <dbReference type="EMBL" id="KNC46833.1"/>
    </source>
</evidence>
<dbReference type="RefSeq" id="XP_013760108.1">
    <property type="nucleotide sequence ID" value="XM_013904654.1"/>
</dbReference>
<dbReference type="Proteomes" id="UP000054408">
    <property type="component" value="Unassembled WGS sequence"/>
</dbReference>
<reference evidence="3 4" key="1">
    <citation type="submission" date="2010-05" db="EMBL/GenBank/DDBJ databases">
        <title>The Genome Sequence of Thecamonas trahens ATCC 50062.</title>
        <authorList>
            <consortium name="The Broad Institute Genome Sequencing Platform"/>
            <person name="Russ C."/>
            <person name="Cuomo C."/>
            <person name="Shea T."/>
            <person name="Young S.K."/>
            <person name="Zeng Q."/>
            <person name="Koehrsen M."/>
            <person name="Haas B."/>
            <person name="Borodovsky M."/>
            <person name="Guigo R."/>
            <person name="Alvarado L."/>
            <person name="Berlin A."/>
            <person name="Bochicchio J."/>
            <person name="Borenstein D."/>
            <person name="Chapman S."/>
            <person name="Chen Z."/>
            <person name="Freedman E."/>
            <person name="Gellesch M."/>
            <person name="Goldberg J."/>
            <person name="Griggs A."/>
            <person name="Gujja S."/>
            <person name="Heilman E."/>
            <person name="Heiman D."/>
            <person name="Hepburn T."/>
            <person name="Howarth C."/>
            <person name="Jen D."/>
            <person name="Larson L."/>
            <person name="Mehta T."/>
            <person name="Park D."/>
            <person name="Pearson M."/>
            <person name="Roberts A."/>
            <person name="Saif S."/>
            <person name="Shenoy N."/>
            <person name="Sisk P."/>
            <person name="Stolte C."/>
            <person name="Sykes S."/>
            <person name="Thomson T."/>
            <person name="Walk T."/>
            <person name="White J."/>
            <person name="Yandava C."/>
            <person name="Burger G."/>
            <person name="Gray M.W."/>
            <person name="Holland P.W.H."/>
            <person name="King N."/>
            <person name="Lang F.B.F."/>
            <person name="Roger A.J."/>
            <person name="Ruiz-Trillo I."/>
            <person name="Lander E."/>
            <person name="Nusbaum C."/>
        </authorList>
    </citation>
    <scope>NUCLEOTIDE SEQUENCE [LARGE SCALE GENOMIC DNA]</scope>
    <source>
        <strain evidence="3 4">ATCC 50062</strain>
    </source>
</reference>
<gene>
    <name evidence="3" type="ORF">AMSG_03264</name>
</gene>
<sequence length="514" mass="56754">MADSPPSTEDEVVALLNKLCQRAGMPASVTSSNQGTPLLFATFLEAMLAVPLPGLVRAPATMADAEANANIVIGILRKAVDLPLNQLSVEALARCEVGAVGKTADITASLWDILAAAESLQEQSATSSELGPLLDSVEPEKPIARGGPIHPSIQADVAAHDELAIAASRDATAAAIDAAEAAQQRAHTLRQFEAFLIKSQGEGALRKLEAAALDGKPRRVRSSKQRVRKSPRKAARRDELSGAGKLASAVGARQHAGLAGADALADDADMVISPELLQALGVGPRLSKHFMKQQVAQWERLAKTNTAKYNRNIGLEDMIARQQAYYKLLEKEARVEKQQRAKRRTAKAKAAVRRTAYERRRKRAVLRKHASEEMRAIESRALRRRDNEEVMYRKLFDKCLALQRTRLREEQRAIREEQREAAAILNERKSNLARYHAEQMAMVKEQVKIESYNRRVAERAQEVALDKLEHAMKDSLAAQLEQLRAQIDANDRLFYEEFPAATEERLARIAAVSR</sequence>
<feature type="compositionally biased region" description="Basic residues" evidence="2">
    <location>
        <begin position="218"/>
        <end position="235"/>
    </location>
</feature>
<keyword evidence="1" id="KW-0175">Coiled coil</keyword>
<dbReference type="PANTHER" id="PTHR22545">
    <property type="entry name" value="CENTROSOMAL PROTEIN OF 95 KDA"/>
    <property type="match status" value="1"/>
</dbReference>
<accession>A0A0L0D688</accession>
<dbReference type="PANTHER" id="PTHR22545:SF0">
    <property type="entry name" value="CENTROSOMAL PROTEIN OF 95 KDA"/>
    <property type="match status" value="1"/>
</dbReference>
<evidence type="ECO:0000313" key="4">
    <source>
        <dbReference type="Proteomes" id="UP000054408"/>
    </source>
</evidence>
<keyword evidence="4" id="KW-1185">Reference proteome</keyword>
<evidence type="ECO:0008006" key="5">
    <source>
        <dbReference type="Google" id="ProtNLM"/>
    </source>
</evidence>